<dbReference type="SUPFAM" id="SSF56281">
    <property type="entry name" value="Metallo-hydrolase/oxidoreductase"/>
    <property type="match status" value="1"/>
</dbReference>
<dbReference type="CDD" id="cd16277">
    <property type="entry name" value="metallo-hydrolase-like_MBL-fold"/>
    <property type="match status" value="1"/>
</dbReference>
<feature type="domain" description="Metallo-beta-lactamase" evidence="5">
    <location>
        <begin position="58"/>
        <end position="274"/>
    </location>
</feature>
<dbReference type="GO" id="GO:0046872">
    <property type="term" value="F:metal ion binding"/>
    <property type="evidence" value="ECO:0007669"/>
    <property type="project" value="UniProtKB-KW"/>
</dbReference>
<dbReference type="InterPro" id="IPR051013">
    <property type="entry name" value="MBL_superfamily_lactonases"/>
</dbReference>
<dbReference type="GO" id="GO:0016787">
    <property type="term" value="F:hydrolase activity"/>
    <property type="evidence" value="ECO:0007669"/>
    <property type="project" value="UniProtKB-KW"/>
</dbReference>
<protein>
    <submittedName>
        <fullName evidence="6">MBL fold metallo-hydrolase</fullName>
    </submittedName>
</protein>
<reference evidence="6 7" key="1">
    <citation type="submission" date="2019-08" db="EMBL/GenBank/DDBJ databases">
        <title>Bradyrhizobium hipponensis sp. nov., a rhizobium isolated from a Lupinus angustifolius root nodule in Tunisia.</title>
        <authorList>
            <person name="Off K."/>
            <person name="Rejili M."/>
            <person name="Mars M."/>
            <person name="Brachmann A."/>
            <person name="Marin M."/>
        </authorList>
    </citation>
    <scope>NUCLEOTIDE SEQUENCE [LARGE SCALE GENOMIC DNA]</scope>
    <source>
        <strain evidence="7">aSej3</strain>
    </source>
</reference>
<dbReference type="EMBL" id="VSTH01000203">
    <property type="protein sequence ID" value="TYO61153.1"/>
    <property type="molecule type" value="Genomic_DNA"/>
</dbReference>
<dbReference type="SMART" id="SM00849">
    <property type="entry name" value="Lactamase_B"/>
    <property type="match status" value="1"/>
</dbReference>
<dbReference type="PANTHER" id="PTHR42978">
    <property type="entry name" value="QUORUM-QUENCHING LACTONASE YTNP-RELATED-RELATED"/>
    <property type="match status" value="1"/>
</dbReference>
<evidence type="ECO:0000256" key="1">
    <source>
        <dbReference type="ARBA" id="ARBA00007749"/>
    </source>
</evidence>
<dbReference type="Proteomes" id="UP000324797">
    <property type="component" value="Unassembled WGS sequence"/>
</dbReference>
<comment type="caution">
    <text evidence="6">The sequence shown here is derived from an EMBL/GenBank/DDBJ whole genome shotgun (WGS) entry which is preliminary data.</text>
</comment>
<proteinExistence type="inferred from homology"/>
<keyword evidence="3 6" id="KW-0378">Hydrolase</keyword>
<dbReference type="Pfam" id="PF00753">
    <property type="entry name" value="Lactamase_B"/>
    <property type="match status" value="1"/>
</dbReference>
<keyword evidence="4" id="KW-0862">Zinc</keyword>
<gene>
    <name evidence="6" type="ORF">FXV83_39705</name>
</gene>
<dbReference type="Gene3D" id="3.60.15.10">
    <property type="entry name" value="Ribonuclease Z/Hydroxyacylglutathione hydrolase-like"/>
    <property type="match status" value="1"/>
</dbReference>
<accession>A0A5S4YAT9</accession>
<name>A0A5S4YAT9_9BRAD</name>
<dbReference type="AlphaFoldDB" id="A0A5S4YAT9"/>
<evidence type="ECO:0000256" key="3">
    <source>
        <dbReference type="ARBA" id="ARBA00022801"/>
    </source>
</evidence>
<organism evidence="6 7">
    <name type="scientific">Bradyrhizobium hipponense</name>
    <dbReference type="NCBI Taxonomy" id="2605638"/>
    <lineage>
        <taxon>Bacteria</taxon>
        <taxon>Pseudomonadati</taxon>
        <taxon>Pseudomonadota</taxon>
        <taxon>Alphaproteobacteria</taxon>
        <taxon>Hyphomicrobiales</taxon>
        <taxon>Nitrobacteraceae</taxon>
        <taxon>Bradyrhizobium</taxon>
    </lineage>
</organism>
<dbReference type="PANTHER" id="PTHR42978:SF6">
    <property type="entry name" value="QUORUM-QUENCHING LACTONASE YTNP-RELATED"/>
    <property type="match status" value="1"/>
</dbReference>
<dbReference type="InterPro" id="IPR036866">
    <property type="entry name" value="RibonucZ/Hydroxyglut_hydro"/>
</dbReference>
<comment type="similarity">
    <text evidence="1">Belongs to the metallo-beta-lactamase superfamily.</text>
</comment>
<evidence type="ECO:0000313" key="7">
    <source>
        <dbReference type="Proteomes" id="UP000324797"/>
    </source>
</evidence>
<evidence type="ECO:0000313" key="6">
    <source>
        <dbReference type="EMBL" id="TYO61153.1"/>
    </source>
</evidence>
<evidence type="ECO:0000256" key="4">
    <source>
        <dbReference type="ARBA" id="ARBA00022833"/>
    </source>
</evidence>
<evidence type="ECO:0000259" key="5">
    <source>
        <dbReference type="SMART" id="SM00849"/>
    </source>
</evidence>
<dbReference type="InterPro" id="IPR001279">
    <property type="entry name" value="Metallo-B-lactamas"/>
</dbReference>
<evidence type="ECO:0000256" key="2">
    <source>
        <dbReference type="ARBA" id="ARBA00022723"/>
    </source>
</evidence>
<keyword evidence="7" id="KW-1185">Reference proteome</keyword>
<dbReference type="RefSeq" id="WP_148745491.1">
    <property type="nucleotide sequence ID" value="NZ_VSTH01000203.1"/>
</dbReference>
<keyword evidence="2" id="KW-0479">Metal-binding</keyword>
<sequence>MKTQIFGDIRVDMISEYDHLALEPGWLLKDVTPEDVAEHEHWLGPRLVEPGTRKLITRSHAYLIRTQHHTILFDTCCGNDKERPESPFWHRLQTPFLQNLARAGVLPEQVDFVMCSHLHADHVGWNTRLQNGEWVPTFPNARYLISKGEFEWWRDAIESGNTHPTRKQPWIDSVLPVVERGLATFVEDNHAFENEMPDEVRYMPLQGHTKHHCGLYLCSRTQDAIFCGDAIHHPIQLARPDWINPGYDREAAIQVIRDLITRLIDTPTKLMTAHFPSPTAGWVVSEASQTRFRFDCD</sequence>